<reference evidence="3" key="1">
    <citation type="journal article" date="2019" name="Int. J. Syst. Evol. Microbiol.">
        <title>The Global Catalogue of Microorganisms (GCM) 10K type strain sequencing project: providing services to taxonomists for standard genome sequencing and annotation.</title>
        <authorList>
            <consortium name="The Broad Institute Genomics Platform"/>
            <consortium name="The Broad Institute Genome Sequencing Center for Infectious Disease"/>
            <person name="Wu L."/>
            <person name="Ma J."/>
        </authorList>
    </citation>
    <scope>NUCLEOTIDE SEQUENCE [LARGE SCALE GENOMIC DNA]</scope>
    <source>
        <strain evidence="3">JCM 17978</strain>
    </source>
</reference>
<evidence type="ECO:0000313" key="3">
    <source>
        <dbReference type="Proteomes" id="UP001596162"/>
    </source>
</evidence>
<evidence type="ECO:0008006" key="4">
    <source>
        <dbReference type="Google" id="ProtNLM"/>
    </source>
</evidence>
<evidence type="ECO:0000313" key="2">
    <source>
        <dbReference type="EMBL" id="MFC5194907.1"/>
    </source>
</evidence>
<name>A0ABW0C3W8_9FLAO</name>
<keyword evidence="1" id="KW-0732">Signal</keyword>
<protein>
    <recommendedName>
        <fullName evidence="4">DUF5689 domain-containing protein</fullName>
    </recommendedName>
</protein>
<comment type="caution">
    <text evidence="2">The sequence shown here is derived from an EMBL/GenBank/DDBJ whole genome shotgun (WGS) entry which is preliminary data.</text>
</comment>
<evidence type="ECO:0000256" key="1">
    <source>
        <dbReference type="SAM" id="SignalP"/>
    </source>
</evidence>
<dbReference type="Proteomes" id="UP001596162">
    <property type="component" value="Unassembled WGS sequence"/>
</dbReference>
<organism evidence="2 3">
    <name type="scientific">Bizionia hallyeonensis</name>
    <dbReference type="NCBI Taxonomy" id="1123757"/>
    <lineage>
        <taxon>Bacteria</taxon>
        <taxon>Pseudomonadati</taxon>
        <taxon>Bacteroidota</taxon>
        <taxon>Flavobacteriia</taxon>
        <taxon>Flavobacteriales</taxon>
        <taxon>Flavobacteriaceae</taxon>
        <taxon>Bizionia</taxon>
    </lineage>
</organism>
<feature type="signal peptide" evidence="1">
    <location>
        <begin position="1"/>
        <end position="24"/>
    </location>
</feature>
<dbReference type="EMBL" id="JBHSLA010000002">
    <property type="protein sequence ID" value="MFC5194907.1"/>
    <property type="molecule type" value="Genomic_DNA"/>
</dbReference>
<keyword evidence="3" id="KW-1185">Reference proteome</keyword>
<accession>A0ABW0C3W8</accession>
<gene>
    <name evidence="2" type="ORF">ACFPH8_06165</name>
</gene>
<feature type="chain" id="PRO_5046713717" description="DUF5689 domain-containing protein" evidence="1">
    <location>
        <begin position="25"/>
        <end position="418"/>
    </location>
</feature>
<dbReference type="RefSeq" id="WP_376859368.1">
    <property type="nucleotide sequence ID" value="NZ_JBHSLA010000002.1"/>
</dbReference>
<proteinExistence type="predicted"/>
<sequence>MKRSIKTIVLFSLCFLSIFSTIYAQQSINYKAIIKDDNGNVIVNDVVPIQFDILQGVAQTNIYSELHTPTTDDNGIIIVNIGEGILVGGSPAFNTIDWASDNHFLQVFVNIGDGLVEMGVTEFNAVPYALSSGDKSWESEMDNVHVLSKNVGIGTDAPTELLEINDPNNATIKLTVPTVGSSSKLEFETGDETGAHTFYRIENRSDYLRFETDTDYIIPTTGYELLMNLGRMGLTLETGARINEFSTDATLADNSDNVVPTERAVKSYVDNSIAAVTAITKSIVVPATAFTSSNGLVNYGLGGGNAYKSAGSQAILAPMIIPIGSTVTSTTFYFKDTNSAGNVNLIGDVIAYYRTNTSATIPVTVSTFGASSTGMTEVSSNPFNIATDRQHYIRVRPSSDWDGSNLAIHSVKVTYTEN</sequence>